<dbReference type="InterPro" id="IPR008254">
    <property type="entry name" value="Flavodoxin/NO_synth"/>
</dbReference>
<evidence type="ECO:0000256" key="3">
    <source>
        <dbReference type="ARBA" id="ARBA00022448"/>
    </source>
</evidence>
<dbReference type="Proteomes" id="UP000177141">
    <property type="component" value="Unassembled WGS sequence"/>
</dbReference>
<dbReference type="EMBL" id="MGAL01000013">
    <property type="protein sequence ID" value="OGK48569.1"/>
    <property type="molecule type" value="Genomic_DNA"/>
</dbReference>
<dbReference type="Gene3D" id="3.40.50.360">
    <property type="match status" value="1"/>
</dbReference>
<evidence type="ECO:0000256" key="4">
    <source>
        <dbReference type="ARBA" id="ARBA00022630"/>
    </source>
</evidence>
<accession>A0A1F7IYZ6</accession>
<proteinExistence type="inferred from homology"/>
<organism evidence="8 9">
    <name type="scientific">Candidatus Roizmanbacteria bacterium RIFCSPLOWO2_01_FULL_38_12</name>
    <dbReference type="NCBI Taxonomy" id="1802061"/>
    <lineage>
        <taxon>Bacteria</taxon>
        <taxon>Candidatus Roizmaniibacteriota</taxon>
    </lineage>
</organism>
<dbReference type="PANTHER" id="PTHR42809">
    <property type="entry name" value="FLAVODOXIN 2"/>
    <property type="match status" value="1"/>
</dbReference>
<evidence type="ECO:0000256" key="2">
    <source>
        <dbReference type="ARBA" id="ARBA00005267"/>
    </source>
</evidence>
<sequence length="151" mass="17492">MKILIIYETYSGGTKTAVEFMAEELIKMNHAVDIIHAIDAKPDSFSKHDLYIFATPSWLERDREGQPHINFIKFMEKFEKESFENKNIALMGLGDATYAHFCGGIDVLMKFLEERGGKILASPLKLDSYFMKPEECRKIMKEWISKFTLKN</sequence>
<evidence type="ECO:0000256" key="1">
    <source>
        <dbReference type="ARBA" id="ARBA00001917"/>
    </source>
</evidence>
<comment type="cofactor">
    <cofactor evidence="1">
        <name>FMN</name>
        <dbReference type="ChEBI" id="CHEBI:58210"/>
    </cofactor>
</comment>
<dbReference type="AlphaFoldDB" id="A0A1F7IYZ6"/>
<keyword evidence="4" id="KW-0285">Flavoprotein</keyword>
<evidence type="ECO:0000313" key="9">
    <source>
        <dbReference type="Proteomes" id="UP000177141"/>
    </source>
</evidence>
<dbReference type="GO" id="GO:0010181">
    <property type="term" value="F:FMN binding"/>
    <property type="evidence" value="ECO:0007669"/>
    <property type="project" value="InterPro"/>
</dbReference>
<reference evidence="8 9" key="1">
    <citation type="journal article" date="2016" name="Nat. Commun.">
        <title>Thousands of microbial genomes shed light on interconnected biogeochemical processes in an aquifer system.</title>
        <authorList>
            <person name="Anantharaman K."/>
            <person name="Brown C.T."/>
            <person name="Hug L.A."/>
            <person name="Sharon I."/>
            <person name="Castelle C.J."/>
            <person name="Probst A.J."/>
            <person name="Thomas B.C."/>
            <person name="Singh A."/>
            <person name="Wilkins M.J."/>
            <person name="Karaoz U."/>
            <person name="Brodie E.L."/>
            <person name="Williams K.H."/>
            <person name="Hubbard S.S."/>
            <person name="Banfield J.F."/>
        </authorList>
    </citation>
    <scope>NUCLEOTIDE SEQUENCE [LARGE SCALE GENOMIC DNA]</scope>
</reference>
<evidence type="ECO:0000259" key="7">
    <source>
        <dbReference type="PROSITE" id="PS50902"/>
    </source>
</evidence>
<dbReference type="Pfam" id="PF00258">
    <property type="entry name" value="Flavodoxin_1"/>
    <property type="match status" value="1"/>
</dbReference>
<evidence type="ECO:0000313" key="8">
    <source>
        <dbReference type="EMBL" id="OGK48569.1"/>
    </source>
</evidence>
<protein>
    <recommendedName>
        <fullName evidence="7">Flavodoxin-like domain-containing protein</fullName>
    </recommendedName>
</protein>
<comment type="caution">
    <text evidence="8">The sequence shown here is derived from an EMBL/GenBank/DDBJ whole genome shotgun (WGS) entry which is preliminary data.</text>
</comment>
<keyword evidence="3" id="KW-0813">Transport</keyword>
<evidence type="ECO:0000256" key="5">
    <source>
        <dbReference type="ARBA" id="ARBA00022643"/>
    </source>
</evidence>
<dbReference type="SUPFAM" id="SSF52218">
    <property type="entry name" value="Flavoproteins"/>
    <property type="match status" value="1"/>
</dbReference>
<keyword evidence="5" id="KW-0288">FMN</keyword>
<dbReference type="STRING" id="1802061.A3A93_03825"/>
<dbReference type="InterPro" id="IPR029039">
    <property type="entry name" value="Flavoprotein-like_sf"/>
</dbReference>
<feature type="domain" description="Flavodoxin-like" evidence="7">
    <location>
        <begin position="3"/>
        <end position="148"/>
    </location>
</feature>
<evidence type="ECO:0000256" key="6">
    <source>
        <dbReference type="ARBA" id="ARBA00022982"/>
    </source>
</evidence>
<keyword evidence="6" id="KW-0249">Electron transport</keyword>
<name>A0A1F7IYZ6_9BACT</name>
<dbReference type="PROSITE" id="PS50902">
    <property type="entry name" value="FLAVODOXIN_LIKE"/>
    <property type="match status" value="1"/>
</dbReference>
<comment type="similarity">
    <text evidence="2">Belongs to the flavodoxin family.</text>
</comment>
<dbReference type="PANTHER" id="PTHR42809:SF1">
    <property type="entry name" value="FLAVODOXIN 1"/>
    <property type="match status" value="1"/>
</dbReference>
<gene>
    <name evidence="8" type="ORF">A3A93_03825</name>
</gene>
<dbReference type="InterPro" id="IPR050619">
    <property type="entry name" value="Flavodoxin"/>
</dbReference>